<feature type="compositionally biased region" description="Low complexity" evidence="1">
    <location>
        <begin position="153"/>
        <end position="163"/>
    </location>
</feature>
<protein>
    <submittedName>
        <fullName evidence="3">Uncharacterized protein</fullName>
    </submittedName>
</protein>
<evidence type="ECO:0000313" key="3">
    <source>
        <dbReference type="EMBL" id="KKS21913.1"/>
    </source>
</evidence>
<dbReference type="Proteomes" id="UP000034920">
    <property type="component" value="Unassembled WGS sequence"/>
</dbReference>
<keyword evidence="2" id="KW-0732">Signal</keyword>
<evidence type="ECO:0000256" key="2">
    <source>
        <dbReference type="SAM" id="SignalP"/>
    </source>
</evidence>
<sequence>MSIFTNKKATKFVAFAGLLAIFLLAMPAFGQTAVTPQNLANPKQYAENSGCRYRELPEEGGELIEKWDSTPEGVACLVSTFTKTGEFTVTGGWVYNQPLYGNATEIPTEFVDGEEAAQIKPFTVQVGAGQSIVWEPTWNPPGTELGIRDSFTESEPTGEPTTEPTEEPSPTPSPEPDKWELVPGTGEKVFKWNTTEDSVAALEITFAKNGTVTMWGYVFTTPLTLNGENVDTHTAEGEAAPQITEFSAEVTEGEVWVFVPSWTNGTAELGIIYIYTEKSEDPGPDPDPEPEPNPDASNIFLAFVANSPGPVVKETSISEADTTNPITEKWSDVNRQVCFEVNLIGTGGAYVESGWFFGTDLHATLNGGTLEIPTFSSEGDNATQIESFGIPALVRSQTLILCWHGTESGTEIGLRMQYPIP</sequence>
<dbReference type="EMBL" id="LCCA01000017">
    <property type="protein sequence ID" value="KKS21913.1"/>
    <property type="molecule type" value="Genomic_DNA"/>
</dbReference>
<reference evidence="3 4" key="1">
    <citation type="journal article" date="2015" name="Nature">
        <title>rRNA introns, odd ribosomes, and small enigmatic genomes across a large radiation of phyla.</title>
        <authorList>
            <person name="Brown C.T."/>
            <person name="Hug L.A."/>
            <person name="Thomas B.C."/>
            <person name="Sharon I."/>
            <person name="Castelle C.J."/>
            <person name="Singh A."/>
            <person name="Wilkins M.J."/>
            <person name="Williams K.H."/>
            <person name="Banfield J.F."/>
        </authorList>
    </citation>
    <scope>NUCLEOTIDE SEQUENCE [LARGE SCALE GENOMIC DNA]</scope>
</reference>
<dbReference type="AlphaFoldDB" id="A0A0G1A9A3"/>
<name>A0A0G1A9A3_UNCKA</name>
<gene>
    <name evidence="3" type="ORF">UU80_C0017G0014</name>
</gene>
<feature type="chain" id="PRO_5002535864" evidence="2">
    <location>
        <begin position="31"/>
        <end position="421"/>
    </location>
</feature>
<comment type="caution">
    <text evidence="3">The sequence shown here is derived from an EMBL/GenBank/DDBJ whole genome shotgun (WGS) entry which is preliminary data.</text>
</comment>
<evidence type="ECO:0000313" key="4">
    <source>
        <dbReference type="Proteomes" id="UP000034920"/>
    </source>
</evidence>
<evidence type="ECO:0000256" key="1">
    <source>
        <dbReference type="SAM" id="MobiDB-lite"/>
    </source>
</evidence>
<proteinExistence type="predicted"/>
<feature type="region of interest" description="Disordered" evidence="1">
    <location>
        <begin position="136"/>
        <end position="182"/>
    </location>
</feature>
<organism evidence="3 4">
    <name type="scientific">candidate division WWE3 bacterium GW2011_GWA1_41_8</name>
    <dbReference type="NCBI Taxonomy" id="1619103"/>
    <lineage>
        <taxon>Bacteria</taxon>
        <taxon>Katanobacteria</taxon>
    </lineage>
</organism>
<feature type="region of interest" description="Disordered" evidence="1">
    <location>
        <begin position="277"/>
        <end position="296"/>
    </location>
</feature>
<feature type="compositionally biased region" description="Acidic residues" evidence="1">
    <location>
        <begin position="282"/>
        <end position="292"/>
    </location>
</feature>
<feature type="signal peptide" evidence="2">
    <location>
        <begin position="1"/>
        <end position="30"/>
    </location>
</feature>
<accession>A0A0G1A9A3</accession>